<gene>
    <name evidence="2" type="ORF">Din_041947</name>
</gene>
<keyword evidence="2" id="KW-0430">Lectin</keyword>
<proteinExistence type="predicted"/>
<organism evidence="2">
    <name type="scientific">Davidia involucrata</name>
    <name type="common">Dove tree</name>
    <dbReference type="NCBI Taxonomy" id="16924"/>
    <lineage>
        <taxon>Eukaryota</taxon>
        <taxon>Viridiplantae</taxon>
        <taxon>Streptophyta</taxon>
        <taxon>Embryophyta</taxon>
        <taxon>Tracheophyta</taxon>
        <taxon>Spermatophyta</taxon>
        <taxon>Magnoliopsida</taxon>
        <taxon>eudicotyledons</taxon>
        <taxon>Gunneridae</taxon>
        <taxon>Pentapetalae</taxon>
        <taxon>asterids</taxon>
        <taxon>Cornales</taxon>
        <taxon>Nyssaceae</taxon>
        <taxon>Davidia</taxon>
    </lineage>
</organism>
<dbReference type="GO" id="GO:0030246">
    <property type="term" value="F:carbohydrate binding"/>
    <property type="evidence" value="ECO:0007669"/>
    <property type="project" value="UniProtKB-KW"/>
</dbReference>
<dbReference type="InterPro" id="IPR013320">
    <property type="entry name" value="ConA-like_dom_sf"/>
</dbReference>
<dbReference type="AlphaFoldDB" id="A0A5B7BWN4"/>
<reference evidence="2" key="1">
    <citation type="submission" date="2019-08" db="EMBL/GenBank/DDBJ databases">
        <title>Reference gene set and small RNA set construction with multiple tissues from Davidia involucrata Baill.</title>
        <authorList>
            <person name="Yang H."/>
            <person name="Zhou C."/>
            <person name="Li G."/>
            <person name="Wang J."/>
            <person name="Gao P."/>
            <person name="Wang M."/>
            <person name="Wang R."/>
            <person name="Zhao Y."/>
        </authorList>
    </citation>
    <scope>NUCLEOTIDE SEQUENCE</scope>
    <source>
        <tissue evidence="2">Mixed with DoveR01_LX</tissue>
    </source>
</reference>
<feature type="signal peptide" evidence="1">
    <location>
        <begin position="1"/>
        <end position="17"/>
    </location>
</feature>
<evidence type="ECO:0000313" key="2">
    <source>
        <dbReference type="EMBL" id="MPA72506.1"/>
    </source>
</evidence>
<name>A0A5B7BWN4_DAVIN</name>
<sequence>MNTSIVLCVCVLARARAGAVATYACNLPTSFTSPRPQITLFFSLFSFFLLPFANANSVDFRIPRFDPNAANILYEEDAIPSVGTVEFNYVNYLCRVGRATSKCLPF</sequence>
<keyword evidence="2" id="KW-0808">Transferase</keyword>
<protein>
    <submittedName>
        <fullName evidence="2">Putative L-type lectin-domain containing receptor kinase IX.1</fullName>
        <ecNumber evidence="2">2.7.11.1</ecNumber>
    </submittedName>
</protein>
<evidence type="ECO:0000256" key="1">
    <source>
        <dbReference type="SAM" id="SignalP"/>
    </source>
</evidence>
<dbReference type="EMBL" id="GHES01041947">
    <property type="protein sequence ID" value="MPA72506.1"/>
    <property type="molecule type" value="Transcribed_RNA"/>
</dbReference>
<keyword evidence="2" id="KW-0418">Kinase</keyword>
<dbReference type="EC" id="2.7.11.1" evidence="2"/>
<dbReference type="SUPFAM" id="SSF49899">
    <property type="entry name" value="Concanavalin A-like lectins/glucanases"/>
    <property type="match status" value="1"/>
</dbReference>
<dbReference type="GO" id="GO:0004674">
    <property type="term" value="F:protein serine/threonine kinase activity"/>
    <property type="evidence" value="ECO:0007669"/>
    <property type="project" value="UniProtKB-EC"/>
</dbReference>
<keyword evidence="2" id="KW-0675">Receptor</keyword>
<accession>A0A5B7BWN4</accession>
<feature type="chain" id="PRO_5022911691" evidence="1">
    <location>
        <begin position="18"/>
        <end position="106"/>
    </location>
</feature>
<keyword evidence="1" id="KW-0732">Signal</keyword>